<dbReference type="InterPro" id="IPR005338">
    <property type="entry name" value="Anhydro_N_Ac-Mur_kinase"/>
</dbReference>
<dbReference type="PANTHER" id="PTHR30605">
    <property type="entry name" value="ANHYDRO-N-ACETYLMURAMIC ACID KINASE"/>
    <property type="match status" value="1"/>
</dbReference>
<dbReference type="Proteomes" id="UP000652567">
    <property type="component" value="Unassembled WGS sequence"/>
</dbReference>
<dbReference type="AlphaFoldDB" id="A0A928V9D9"/>
<dbReference type="GO" id="GO:0016773">
    <property type="term" value="F:phosphotransferase activity, alcohol group as acceptor"/>
    <property type="evidence" value="ECO:0007669"/>
    <property type="project" value="UniProtKB-UniRule"/>
</dbReference>
<dbReference type="Gene3D" id="3.30.420.40">
    <property type="match status" value="2"/>
</dbReference>
<accession>A0A928V9D9</accession>
<dbReference type="GO" id="GO:0009254">
    <property type="term" value="P:peptidoglycan turnover"/>
    <property type="evidence" value="ECO:0007669"/>
    <property type="project" value="UniProtKB-UniRule"/>
</dbReference>
<dbReference type="GO" id="GO:0005524">
    <property type="term" value="F:ATP binding"/>
    <property type="evidence" value="ECO:0007669"/>
    <property type="project" value="UniProtKB-UniRule"/>
</dbReference>
<comment type="catalytic activity">
    <reaction evidence="1">
        <text>1,6-anhydro-N-acetyl-beta-muramate + ATP + H2O = N-acetyl-D-muramate 6-phosphate + ADP + H(+)</text>
        <dbReference type="Rhea" id="RHEA:24952"/>
        <dbReference type="ChEBI" id="CHEBI:15377"/>
        <dbReference type="ChEBI" id="CHEBI:15378"/>
        <dbReference type="ChEBI" id="CHEBI:30616"/>
        <dbReference type="ChEBI" id="CHEBI:58690"/>
        <dbReference type="ChEBI" id="CHEBI:58722"/>
        <dbReference type="ChEBI" id="CHEBI:456216"/>
        <dbReference type="EC" id="2.7.1.170"/>
    </reaction>
</comment>
<dbReference type="InterPro" id="IPR043129">
    <property type="entry name" value="ATPase_NBD"/>
</dbReference>
<keyword evidence="1" id="KW-0547">Nucleotide-binding</keyword>
<evidence type="ECO:0000256" key="1">
    <source>
        <dbReference type="HAMAP-Rule" id="MF_01270"/>
    </source>
</evidence>
<dbReference type="GO" id="GO:0016301">
    <property type="term" value="F:kinase activity"/>
    <property type="evidence" value="ECO:0007669"/>
    <property type="project" value="UniProtKB-KW"/>
</dbReference>
<dbReference type="NCBIfam" id="NF007139">
    <property type="entry name" value="PRK09585.1-3"/>
    <property type="match status" value="1"/>
</dbReference>
<evidence type="ECO:0000313" key="3">
    <source>
        <dbReference type="Proteomes" id="UP000652567"/>
    </source>
</evidence>
<proteinExistence type="inferred from homology"/>
<feature type="binding site" evidence="1">
    <location>
        <begin position="12"/>
        <end position="19"/>
    </location>
    <ligand>
        <name>ATP</name>
        <dbReference type="ChEBI" id="CHEBI:30616"/>
    </ligand>
</feature>
<evidence type="ECO:0000313" key="2">
    <source>
        <dbReference type="EMBL" id="MBE8718444.1"/>
    </source>
</evidence>
<name>A0A928V9D9_9GAMM</name>
<comment type="caution">
    <text evidence="2">The sequence shown here is derived from an EMBL/GenBank/DDBJ whole genome shotgun (WGS) entry which is preliminary data.</text>
</comment>
<organism evidence="2 3">
    <name type="scientific">Cellvibrio polysaccharolyticus</name>
    <dbReference type="NCBI Taxonomy" id="2082724"/>
    <lineage>
        <taxon>Bacteria</taxon>
        <taxon>Pseudomonadati</taxon>
        <taxon>Pseudomonadota</taxon>
        <taxon>Gammaproteobacteria</taxon>
        <taxon>Cellvibrionales</taxon>
        <taxon>Cellvibrionaceae</taxon>
        <taxon>Cellvibrio</taxon>
    </lineage>
</organism>
<keyword evidence="1 2" id="KW-0808">Transferase</keyword>
<dbReference type="Pfam" id="PF03702">
    <property type="entry name" value="AnmK"/>
    <property type="match status" value="1"/>
</dbReference>
<dbReference type="SUPFAM" id="SSF53067">
    <property type="entry name" value="Actin-like ATPase domain"/>
    <property type="match status" value="1"/>
</dbReference>
<keyword evidence="3" id="KW-1185">Reference proteome</keyword>
<keyword evidence="1 2" id="KW-0418">Kinase</keyword>
<dbReference type="EC" id="2.7.1.170" evidence="1"/>
<dbReference type="PANTHER" id="PTHR30605:SF0">
    <property type="entry name" value="ANHYDRO-N-ACETYLMURAMIC ACID KINASE"/>
    <property type="match status" value="1"/>
</dbReference>
<dbReference type="GO" id="GO:0006040">
    <property type="term" value="P:amino sugar metabolic process"/>
    <property type="evidence" value="ECO:0007669"/>
    <property type="project" value="InterPro"/>
</dbReference>
<dbReference type="HAMAP" id="MF_01270">
    <property type="entry name" value="AnhMurNAc_kinase"/>
    <property type="match status" value="1"/>
</dbReference>
<comment type="similarity">
    <text evidence="1">Belongs to the anhydro-N-acetylmuramic acid kinase family.</text>
</comment>
<keyword evidence="1" id="KW-0119">Carbohydrate metabolism</keyword>
<keyword evidence="1" id="KW-0067">ATP-binding</keyword>
<comment type="pathway">
    <text evidence="1">Cell wall biogenesis; peptidoglycan recycling.</text>
</comment>
<reference evidence="2" key="1">
    <citation type="submission" date="2018-07" db="EMBL/GenBank/DDBJ databases">
        <title>Genome assembly of strain Ka43.</title>
        <authorList>
            <person name="Kukolya J."/>
            <person name="Nagy I."/>
            <person name="Horvath B."/>
            <person name="Toth A."/>
        </authorList>
    </citation>
    <scope>NUCLEOTIDE SEQUENCE</scope>
    <source>
        <strain evidence="2">KB43</strain>
    </source>
</reference>
<dbReference type="GO" id="GO:0097175">
    <property type="term" value="P:1,6-anhydro-N-acetyl-beta-muramic acid catabolic process"/>
    <property type="evidence" value="ECO:0007669"/>
    <property type="project" value="UniProtKB-UniRule"/>
</dbReference>
<comment type="function">
    <text evidence="1">Catalyzes the specific phosphorylation of 1,6-anhydro-N-acetylmuramic acid (anhMurNAc) with the simultaneous cleavage of the 1,6-anhydro ring, generating MurNAc-6-P. Is required for the utilization of anhMurNAc either imported from the medium or derived from its own cell wall murein, and thus plays a role in cell wall recycling.</text>
</comment>
<dbReference type="CDD" id="cd24050">
    <property type="entry name" value="ASKHA_NBD_ANMK"/>
    <property type="match status" value="1"/>
</dbReference>
<gene>
    <name evidence="1" type="primary">anmK</name>
    <name evidence="2" type="ORF">C4F51_14760</name>
</gene>
<comment type="pathway">
    <text evidence="1">Amino-sugar metabolism; 1,6-anhydro-N-acetylmuramate degradation.</text>
</comment>
<sequence>MMKRYYVGLMSGTSADAIDAVLVDFSTGTAIKQTLSHPYSQQISREIRALARPGTNEIERALSLDVLLGELFADTVQKLLHLAGVAANEVAAIGSHGQTIRHRPATINTAGFSWQVADPNIIAERTGITTIADFRRRDIAAGGQGAPLVPAFHQSVFQSAERHRVIVNIGGIANLTWLPIEGTVVGFDTGPGNTLMDAWIQQHQQRAYDAEGAWAISGKVNQPLLAELLADPFFMLPFPKSTGPEYFNLAWLEHKIHQHLLNPEDVQATLLALTSHSIAQAITTLAPSGPTDVFVCGGGSKNHALMKSLQRQLPDFSVSSTTMLGVDPMWVEALAFAWLAKQTMESKTGNLAAVTGAKGARVLGGIYPG</sequence>
<protein>
    <recommendedName>
        <fullName evidence="1">Anhydro-N-acetylmuramic acid kinase</fullName>
        <ecNumber evidence="1">2.7.1.170</ecNumber>
    </recommendedName>
    <alternativeName>
        <fullName evidence="1">AnhMurNAc kinase</fullName>
    </alternativeName>
</protein>
<dbReference type="EMBL" id="PRDL01000001">
    <property type="protein sequence ID" value="MBE8718444.1"/>
    <property type="molecule type" value="Genomic_DNA"/>
</dbReference>